<dbReference type="GO" id="GO:0003676">
    <property type="term" value="F:nucleic acid binding"/>
    <property type="evidence" value="ECO:0007669"/>
    <property type="project" value="InterPro"/>
</dbReference>
<dbReference type="SUPFAM" id="SSF54928">
    <property type="entry name" value="RNA-binding domain, RBD"/>
    <property type="match status" value="1"/>
</dbReference>
<evidence type="ECO:0000313" key="2">
    <source>
        <dbReference type="EMBL" id="KAF7634084.1"/>
    </source>
</evidence>
<dbReference type="EMBL" id="JABEBT010000064">
    <property type="protein sequence ID" value="KAF7634084.1"/>
    <property type="molecule type" value="Genomic_DNA"/>
</dbReference>
<dbReference type="AlphaFoldDB" id="A0A8S9ZLB7"/>
<gene>
    <name evidence="2" type="ORF">Mgra_00006504</name>
</gene>
<dbReference type="InterPro" id="IPR035979">
    <property type="entry name" value="RBD_domain_sf"/>
</dbReference>
<keyword evidence="3" id="KW-1185">Reference proteome</keyword>
<dbReference type="OrthoDB" id="5800150at2759"/>
<comment type="caution">
    <text evidence="2">The sequence shown here is derived from an EMBL/GenBank/DDBJ whole genome shotgun (WGS) entry which is preliminary data.</text>
</comment>
<organism evidence="2 3">
    <name type="scientific">Meloidogyne graminicola</name>
    <dbReference type="NCBI Taxonomy" id="189291"/>
    <lineage>
        <taxon>Eukaryota</taxon>
        <taxon>Metazoa</taxon>
        <taxon>Ecdysozoa</taxon>
        <taxon>Nematoda</taxon>
        <taxon>Chromadorea</taxon>
        <taxon>Rhabditida</taxon>
        <taxon>Tylenchina</taxon>
        <taxon>Tylenchomorpha</taxon>
        <taxon>Tylenchoidea</taxon>
        <taxon>Meloidogynidae</taxon>
        <taxon>Meloidogyninae</taxon>
        <taxon>Meloidogyne</taxon>
    </lineage>
</organism>
<accession>A0A8S9ZLB7</accession>
<sequence>MFGFEDDFSNFSFIKLFKMEASAEMKWGLICSVEDQENMQEFVDFSIWMIKQLENSASKLKLGHKHAVPGSLEQSRECYETIANKHPQVLYVIHILPSKDSMEYQVLKEHTLAGALVGQGVLAENALAYFKCYELEEVMANMNQWIGRRLAQITARRTKATILNDEKENKKGEEGGEKVENEESNNNLVQNNADFKLDPKWNCWEGICLKTLDENVDLLKEVMEREKNFNNKQKYRKDNYRLTVATGGNAVNQQNSSPRRFCRSPHNCDNNFEHPVGVVFNSSSNQGNRGVSITQQQNTKPFNWRNNFNQVGVDRECDVIVKGYPSNFNKFQIASLFFDFRPLNVQYMEGSEALVQFANKFQAIQVIQLYNERKYEDEGFTLKGKLERVRTATTNEDLTKQLGTVKTKLASLLLKSTTTKAVGKENLEVTTSDEDKKSLF</sequence>
<feature type="compositionally biased region" description="Basic and acidic residues" evidence="1">
    <location>
        <begin position="166"/>
        <end position="181"/>
    </location>
</feature>
<name>A0A8S9ZLB7_9BILA</name>
<protein>
    <submittedName>
        <fullName evidence="2">RRM domain-containing protein</fullName>
    </submittedName>
</protein>
<dbReference type="Proteomes" id="UP000605970">
    <property type="component" value="Unassembled WGS sequence"/>
</dbReference>
<reference evidence="2" key="1">
    <citation type="journal article" date="2020" name="Ecol. Evol.">
        <title>Genome structure and content of the rice root-knot nematode (Meloidogyne graminicola).</title>
        <authorList>
            <person name="Phan N.T."/>
            <person name="Danchin E.G.J."/>
            <person name="Klopp C."/>
            <person name="Perfus-Barbeoch L."/>
            <person name="Kozlowski D.K."/>
            <person name="Koutsovoulos G.D."/>
            <person name="Lopez-Roques C."/>
            <person name="Bouchez O."/>
            <person name="Zahm M."/>
            <person name="Besnard G."/>
            <person name="Bellafiore S."/>
        </authorList>
    </citation>
    <scope>NUCLEOTIDE SEQUENCE</scope>
    <source>
        <strain evidence="2">VN-18</strain>
    </source>
</reference>
<evidence type="ECO:0000256" key="1">
    <source>
        <dbReference type="SAM" id="MobiDB-lite"/>
    </source>
</evidence>
<proteinExistence type="predicted"/>
<feature type="region of interest" description="Disordered" evidence="1">
    <location>
        <begin position="166"/>
        <end position="186"/>
    </location>
</feature>
<evidence type="ECO:0000313" key="3">
    <source>
        <dbReference type="Proteomes" id="UP000605970"/>
    </source>
</evidence>